<gene>
    <name evidence="2" type="ORF">EYF80_042391</name>
</gene>
<protein>
    <submittedName>
        <fullName evidence="2">Uncharacterized protein</fullName>
    </submittedName>
</protein>
<name>A0A4Z2G1G9_9TELE</name>
<feature type="compositionally biased region" description="Polar residues" evidence="1">
    <location>
        <begin position="88"/>
        <end position="101"/>
    </location>
</feature>
<reference evidence="2 3" key="1">
    <citation type="submission" date="2019-03" db="EMBL/GenBank/DDBJ databases">
        <title>First draft genome of Liparis tanakae, snailfish: a comprehensive survey of snailfish specific genes.</title>
        <authorList>
            <person name="Kim W."/>
            <person name="Song I."/>
            <person name="Jeong J.-H."/>
            <person name="Kim D."/>
            <person name="Kim S."/>
            <person name="Ryu S."/>
            <person name="Song J.Y."/>
            <person name="Lee S.K."/>
        </authorList>
    </citation>
    <scope>NUCLEOTIDE SEQUENCE [LARGE SCALE GENOMIC DNA]</scope>
    <source>
        <tissue evidence="2">Muscle</tissue>
    </source>
</reference>
<dbReference type="EMBL" id="SRLO01000744">
    <property type="protein sequence ID" value="TNN47388.1"/>
    <property type="molecule type" value="Genomic_DNA"/>
</dbReference>
<organism evidence="2 3">
    <name type="scientific">Liparis tanakae</name>
    <name type="common">Tanaka's snailfish</name>
    <dbReference type="NCBI Taxonomy" id="230148"/>
    <lineage>
        <taxon>Eukaryota</taxon>
        <taxon>Metazoa</taxon>
        <taxon>Chordata</taxon>
        <taxon>Craniata</taxon>
        <taxon>Vertebrata</taxon>
        <taxon>Euteleostomi</taxon>
        <taxon>Actinopterygii</taxon>
        <taxon>Neopterygii</taxon>
        <taxon>Teleostei</taxon>
        <taxon>Neoteleostei</taxon>
        <taxon>Acanthomorphata</taxon>
        <taxon>Eupercaria</taxon>
        <taxon>Perciformes</taxon>
        <taxon>Cottioidei</taxon>
        <taxon>Cottales</taxon>
        <taxon>Liparidae</taxon>
        <taxon>Liparis</taxon>
    </lineage>
</organism>
<feature type="compositionally biased region" description="Gly residues" evidence="1">
    <location>
        <begin position="73"/>
        <end position="82"/>
    </location>
</feature>
<evidence type="ECO:0000313" key="2">
    <source>
        <dbReference type="EMBL" id="TNN47388.1"/>
    </source>
</evidence>
<comment type="caution">
    <text evidence="2">The sequence shown here is derived from an EMBL/GenBank/DDBJ whole genome shotgun (WGS) entry which is preliminary data.</text>
</comment>
<keyword evidence="3" id="KW-1185">Reference proteome</keyword>
<dbReference type="Proteomes" id="UP000314294">
    <property type="component" value="Unassembled WGS sequence"/>
</dbReference>
<evidence type="ECO:0000256" key="1">
    <source>
        <dbReference type="SAM" id="MobiDB-lite"/>
    </source>
</evidence>
<evidence type="ECO:0000313" key="3">
    <source>
        <dbReference type="Proteomes" id="UP000314294"/>
    </source>
</evidence>
<accession>A0A4Z2G1G9</accession>
<feature type="region of interest" description="Disordered" evidence="1">
    <location>
        <begin position="42"/>
        <end position="101"/>
    </location>
</feature>
<sequence>MDTDRCRLGGTAADRTAMPSSSVMSRCRAMSRAVDSVAVAVRPSKHRTPNRSLSTYEHAVGSSKGSSSAGWSSGRGGGGGAEEGAEQVINTNTSQPMCSLL</sequence>
<proteinExistence type="predicted"/>
<dbReference type="AlphaFoldDB" id="A0A4Z2G1G9"/>
<feature type="compositionally biased region" description="Low complexity" evidence="1">
    <location>
        <begin position="61"/>
        <end position="72"/>
    </location>
</feature>